<keyword evidence="4" id="KW-0597">Phosphoprotein</keyword>
<evidence type="ECO:0000256" key="2">
    <source>
        <dbReference type="ARBA" id="ARBA00004236"/>
    </source>
</evidence>
<keyword evidence="10" id="KW-0472">Membrane</keyword>
<dbReference type="STRING" id="1193682.BJP25_21590"/>
<gene>
    <name evidence="13" type="ORF">BJP25_21590</name>
</gene>
<name>A0A1Q9LL51_9PSEU</name>
<feature type="transmembrane region" description="Helical" evidence="10">
    <location>
        <begin position="180"/>
        <end position="203"/>
    </location>
</feature>
<dbReference type="Pfam" id="PF00672">
    <property type="entry name" value="HAMP"/>
    <property type="match status" value="1"/>
</dbReference>
<dbReference type="PROSITE" id="PS50885">
    <property type="entry name" value="HAMP"/>
    <property type="match status" value="1"/>
</dbReference>
<evidence type="ECO:0000256" key="7">
    <source>
        <dbReference type="ARBA" id="ARBA00022777"/>
    </source>
</evidence>
<feature type="domain" description="HAMP" evidence="12">
    <location>
        <begin position="205"/>
        <end position="257"/>
    </location>
</feature>
<proteinExistence type="predicted"/>
<dbReference type="SUPFAM" id="SSF55874">
    <property type="entry name" value="ATPase domain of HSP90 chaperone/DNA topoisomerase II/histidine kinase"/>
    <property type="match status" value="1"/>
</dbReference>
<evidence type="ECO:0000256" key="6">
    <source>
        <dbReference type="ARBA" id="ARBA00022692"/>
    </source>
</evidence>
<dbReference type="InterPro" id="IPR007891">
    <property type="entry name" value="CHASE3"/>
</dbReference>
<dbReference type="Gene3D" id="3.30.565.10">
    <property type="entry name" value="Histidine kinase-like ATPase, C-terminal domain"/>
    <property type="match status" value="1"/>
</dbReference>
<dbReference type="EC" id="2.7.13.3" evidence="3"/>
<dbReference type="InterPro" id="IPR005467">
    <property type="entry name" value="His_kinase_dom"/>
</dbReference>
<dbReference type="InterPro" id="IPR036890">
    <property type="entry name" value="HATPase_C_sf"/>
</dbReference>
<evidence type="ECO:0000256" key="5">
    <source>
        <dbReference type="ARBA" id="ARBA00022679"/>
    </source>
</evidence>
<dbReference type="GO" id="GO:0000155">
    <property type="term" value="F:phosphorelay sensor kinase activity"/>
    <property type="evidence" value="ECO:0007669"/>
    <property type="project" value="InterPro"/>
</dbReference>
<dbReference type="AlphaFoldDB" id="A0A1Q9LL51"/>
<accession>A0A1Q9LL51</accession>
<dbReference type="InterPro" id="IPR003594">
    <property type="entry name" value="HATPase_dom"/>
</dbReference>
<keyword evidence="9" id="KW-0902">Two-component regulatory system</keyword>
<comment type="catalytic activity">
    <reaction evidence="1">
        <text>ATP + protein L-histidine = ADP + protein N-phospho-L-histidine.</text>
        <dbReference type="EC" id="2.7.13.3"/>
    </reaction>
</comment>
<dbReference type="SMART" id="SM00304">
    <property type="entry name" value="HAMP"/>
    <property type="match status" value="1"/>
</dbReference>
<dbReference type="InterPro" id="IPR036097">
    <property type="entry name" value="HisK_dim/P_sf"/>
</dbReference>
<dbReference type="SUPFAM" id="SSF158472">
    <property type="entry name" value="HAMP domain-like"/>
    <property type="match status" value="1"/>
</dbReference>
<dbReference type="SUPFAM" id="SSF47384">
    <property type="entry name" value="Homodimeric domain of signal transducing histidine kinase"/>
    <property type="match status" value="1"/>
</dbReference>
<comment type="subcellular location">
    <subcellularLocation>
        <location evidence="2">Cell membrane</location>
    </subcellularLocation>
</comment>
<dbReference type="InterPro" id="IPR004358">
    <property type="entry name" value="Sig_transdc_His_kin-like_C"/>
</dbReference>
<protein>
    <recommendedName>
        <fullName evidence="3">histidine kinase</fullName>
        <ecNumber evidence="3">2.7.13.3</ecNumber>
    </recommendedName>
</protein>
<dbReference type="InterPro" id="IPR003660">
    <property type="entry name" value="HAMP_dom"/>
</dbReference>
<keyword evidence="14" id="KW-1185">Reference proteome</keyword>
<dbReference type="Gene3D" id="6.10.340.10">
    <property type="match status" value="1"/>
</dbReference>
<dbReference type="Proteomes" id="UP000186040">
    <property type="component" value="Unassembled WGS sequence"/>
</dbReference>
<reference evidence="13 14" key="1">
    <citation type="submission" date="2016-10" db="EMBL/GenBank/DDBJ databases">
        <title>The Draft Genome Sequence of Actinokineospora bangkokensis 44EHWT reveals the biosynthetic pathway of antifungal compounds Thailandins with unusual extender unit butylmalonyl-CoA.</title>
        <authorList>
            <person name="Greule A."/>
            <person name="Intra B."/>
            <person name="Flemming S."/>
            <person name="Rommel M.G."/>
            <person name="Panbangred W."/>
            <person name="Bechthold A."/>
        </authorList>
    </citation>
    <scope>NUCLEOTIDE SEQUENCE [LARGE SCALE GENOMIC DNA]</scope>
    <source>
        <strain evidence="13 14">44EHW</strain>
    </source>
</reference>
<evidence type="ECO:0000313" key="14">
    <source>
        <dbReference type="Proteomes" id="UP000186040"/>
    </source>
</evidence>
<comment type="caution">
    <text evidence="13">The sequence shown here is derived from an EMBL/GenBank/DDBJ whole genome shotgun (WGS) entry which is preliminary data.</text>
</comment>
<dbReference type="SMART" id="SM00387">
    <property type="entry name" value="HATPase_c"/>
    <property type="match status" value="1"/>
</dbReference>
<dbReference type="Pfam" id="PF00512">
    <property type="entry name" value="HisKA"/>
    <property type="match status" value="1"/>
</dbReference>
<evidence type="ECO:0000259" key="11">
    <source>
        <dbReference type="PROSITE" id="PS50109"/>
    </source>
</evidence>
<sequence length="521" mass="56484">MSRWSLRRRSAVASVAVVAIFGAAIIAVALAISNLNSARARLLDQAGPTVIAAEQLTTALVDQETGVRGFAITVRPEFLQPYQDAQGRERAAVAQLRDLLAGQSAKARADLDEVVRAVDDWRVRYAEPTISSVRRGDLSTDVRDGKVLFDRARAALNALGVDAEEERAASRAELNSAASALVATCVVTLGALLLLVVLAAVLLRSAVVAPLSRLTAQVRQVAGGEFEHRVEVAGPEEITDLAADVDVMRSRILHELSVLRSTNAELDVLSADLKRSNAELEQFAYVASHDLQEPLRKVASFCQLLERRYGDKLDDNATQYIGFAVDGARRMQVLINDLLAFSRVGRHTGKHVDVDSRQLVDQAVRNLAAVVEETGAVVDAPAEMPLVRGEVPLLTAVFQNLIGNAVKFRADEPPHVRVTVERDGEDWVFTVADNGIGVEPQFAERVFVIFQRLHGKDAYPGTGIGLAMCRKIVEFHGGRIWLDTDRDQADSRGTTIHFTLPVVAEQPAVAEQPEVVEPAGA</sequence>
<dbReference type="CDD" id="cd00082">
    <property type="entry name" value="HisKA"/>
    <property type="match status" value="1"/>
</dbReference>
<keyword evidence="5" id="KW-0808">Transferase</keyword>
<feature type="domain" description="Histidine kinase" evidence="11">
    <location>
        <begin position="286"/>
        <end position="504"/>
    </location>
</feature>
<dbReference type="PROSITE" id="PS50109">
    <property type="entry name" value="HIS_KIN"/>
    <property type="match status" value="1"/>
</dbReference>
<dbReference type="CDD" id="cd19410">
    <property type="entry name" value="HK9-like_sensor"/>
    <property type="match status" value="1"/>
</dbReference>
<evidence type="ECO:0000313" key="13">
    <source>
        <dbReference type="EMBL" id="OLR92762.1"/>
    </source>
</evidence>
<keyword evidence="8 10" id="KW-1133">Transmembrane helix</keyword>
<dbReference type="GO" id="GO:0005886">
    <property type="term" value="C:plasma membrane"/>
    <property type="evidence" value="ECO:0007669"/>
    <property type="project" value="UniProtKB-SubCell"/>
</dbReference>
<dbReference type="PANTHER" id="PTHR43304:SF1">
    <property type="entry name" value="PAC DOMAIN-CONTAINING PROTEIN"/>
    <property type="match status" value="1"/>
</dbReference>
<evidence type="ECO:0000259" key="12">
    <source>
        <dbReference type="PROSITE" id="PS50885"/>
    </source>
</evidence>
<keyword evidence="6 10" id="KW-0812">Transmembrane</keyword>
<dbReference type="InterPro" id="IPR003661">
    <property type="entry name" value="HisK_dim/P_dom"/>
</dbReference>
<keyword evidence="7 13" id="KW-0418">Kinase</keyword>
<dbReference type="EMBL" id="MKQR01000016">
    <property type="protein sequence ID" value="OLR92762.1"/>
    <property type="molecule type" value="Genomic_DNA"/>
</dbReference>
<dbReference type="Pfam" id="PF05227">
    <property type="entry name" value="CHASE3"/>
    <property type="match status" value="1"/>
</dbReference>
<evidence type="ECO:0000256" key="9">
    <source>
        <dbReference type="ARBA" id="ARBA00023012"/>
    </source>
</evidence>
<evidence type="ECO:0000256" key="8">
    <source>
        <dbReference type="ARBA" id="ARBA00022989"/>
    </source>
</evidence>
<dbReference type="SMART" id="SM00388">
    <property type="entry name" value="HisKA"/>
    <property type="match status" value="1"/>
</dbReference>
<dbReference type="CDD" id="cd06225">
    <property type="entry name" value="HAMP"/>
    <property type="match status" value="1"/>
</dbReference>
<dbReference type="PRINTS" id="PR00344">
    <property type="entry name" value="BCTRLSENSOR"/>
</dbReference>
<dbReference type="PANTHER" id="PTHR43304">
    <property type="entry name" value="PHYTOCHROME-LIKE PROTEIN CPH1"/>
    <property type="match status" value="1"/>
</dbReference>
<evidence type="ECO:0000256" key="10">
    <source>
        <dbReference type="SAM" id="Phobius"/>
    </source>
</evidence>
<dbReference type="Pfam" id="PF02518">
    <property type="entry name" value="HATPase_c"/>
    <property type="match status" value="1"/>
</dbReference>
<evidence type="ECO:0000256" key="4">
    <source>
        <dbReference type="ARBA" id="ARBA00022553"/>
    </source>
</evidence>
<organism evidence="13 14">
    <name type="scientific">Actinokineospora bangkokensis</name>
    <dbReference type="NCBI Taxonomy" id="1193682"/>
    <lineage>
        <taxon>Bacteria</taxon>
        <taxon>Bacillati</taxon>
        <taxon>Actinomycetota</taxon>
        <taxon>Actinomycetes</taxon>
        <taxon>Pseudonocardiales</taxon>
        <taxon>Pseudonocardiaceae</taxon>
        <taxon>Actinokineospora</taxon>
    </lineage>
</organism>
<evidence type="ECO:0000256" key="3">
    <source>
        <dbReference type="ARBA" id="ARBA00012438"/>
    </source>
</evidence>
<dbReference type="InterPro" id="IPR052162">
    <property type="entry name" value="Sensor_kinase/Photoreceptor"/>
</dbReference>
<evidence type="ECO:0000256" key="1">
    <source>
        <dbReference type="ARBA" id="ARBA00000085"/>
    </source>
</evidence>
<dbReference type="Gene3D" id="1.10.287.130">
    <property type="match status" value="1"/>
</dbReference>